<dbReference type="PANTHER" id="PTHR46319">
    <property type="entry name" value="ZINC FINGER FYVE DOMAIN-CONTAINING PROTEIN"/>
    <property type="match status" value="1"/>
</dbReference>
<dbReference type="InterPro" id="IPR011989">
    <property type="entry name" value="ARM-like"/>
</dbReference>
<gene>
    <name evidence="8" type="ORF">M0813_08083</name>
</gene>
<evidence type="ECO:0000256" key="2">
    <source>
        <dbReference type="ARBA" id="ARBA00022771"/>
    </source>
</evidence>
<sequence>MSCEFDLHVDDSAFKGMSQFASYSCLPSFPEIPDRNTWLPDNSFTNCLMCYSLFTTTHRRHHCRNCGLLLCSNCANNTVSIAGFEQNQTIRVCNACYSFLFPREKQIKLNGLLSFCLRVGICKKEQYEITKQRRYSLEYFMSQIRTGHEQVQLLILRVLLKFSKTCSKTLSQEDFVVLLFSISTSFRHKRRALTFEILSNIIYFSEKKPHLLILQSKLNYKLLLIPSLIKSDPVVSKTASRFLFTILFKLKITKKNANLESKLKSNLKSGEVINLKDINEKDLLKLKILNSTSQSNKLSNNTNQLNELNTNLKKRHENETENENGKKIILFTGRHIASLLQILSTSNQDRSILVLVSGILSLLLLGTKDKEEKDVNHVSENNNKPNINKKKNKQKKKSVYIKPLVSQGGIPILMKLITPFNSSSSDALKYFVVKILSTLALYSNSLNQLFANEIMTAVMLLKFCKAPKVILKVIKLISNISHSSQALRLFENQPVVPRLLSIFDSSMPQRVKLKNLHLLSFLVNNPDLIDLLLENGCLTVLDRLSQSLDNNLSRIATQSKKPLVFRWSEREGKKIEQERKELEEKIIESWKIKERNKKKKKKKKKKIKK</sequence>
<evidence type="ECO:0000259" key="7">
    <source>
        <dbReference type="PROSITE" id="PS50178"/>
    </source>
</evidence>
<feature type="domain" description="FYVE-type" evidence="7">
    <location>
        <begin position="41"/>
        <end position="101"/>
    </location>
</feature>
<dbReference type="InterPro" id="IPR016024">
    <property type="entry name" value="ARM-type_fold"/>
</dbReference>
<keyword evidence="1" id="KW-0479">Metal-binding</keyword>
<accession>A0ABQ8X901</accession>
<dbReference type="Proteomes" id="UP001150062">
    <property type="component" value="Unassembled WGS sequence"/>
</dbReference>
<protein>
    <submittedName>
        <fullName evidence="8">1-phosphatidylinositol 3-phosphate 5-kinase-related</fullName>
    </submittedName>
</protein>
<feature type="region of interest" description="Disordered" evidence="6">
    <location>
        <begin position="375"/>
        <end position="395"/>
    </location>
</feature>
<dbReference type="InterPro" id="IPR013083">
    <property type="entry name" value="Znf_RING/FYVE/PHD"/>
</dbReference>
<evidence type="ECO:0000256" key="3">
    <source>
        <dbReference type="ARBA" id="ARBA00022833"/>
    </source>
</evidence>
<dbReference type="SUPFAM" id="SSF57903">
    <property type="entry name" value="FYVE/PHD zinc finger"/>
    <property type="match status" value="1"/>
</dbReference>
<evidence type="ECO:0000313" key="8">
    <source>
        <dbReference type="EMBL" id="KAJ6229166.1"/>
    </source>
</evidence>
<keyword evidence="9" id="KW-1185">Reference proteome</keyword>
<reference evidence="8" key="1">
    <citation type="submission" date="2022-08" db="EMBL/GenBank/DDBJ databases">
        <title>Novel sulfate-reducing endosymbionts in the free-living metamonad Anaeramoeba.</title>
        <authorList>
            <person name="Jerlstrom-Hultqvist J."/>
            <person name="Cepicka I."/>
            <person name="Gallot-Lavallee L."/>
            <person name="Salas-Leiva D."/>
            <person name="Curtis B.A."/>
            <person name="Zahonova K."/>
            <person name="Pipaliya S."/>
            <person name="Dacks J."/>
            <person name="Roger A.J."/>
        </authorList>
    </citation>
    <scope>NUCLEOTIDE SEQUENCE</scope>
    <source>
        <strain evidence="8">Schooner1</strain>
    </source>
</reference>
<dbReference type="InterPro" id="IPR000306">
    <property type="entry name" value="Znf_FYVE"/>
</dbReference>
<evidence type="ECO:0000256" key="6">
    <source>
        <dbReference type="SAM" id="MobiDB-lite"/>
    </source>
</evidence>
<evidence type="ECO:0000256" key="4">
    <source>
        <dbReference type="PROSITE-ProRule" id="PRU00091"/>
    </source>
</evidence>
<dbReference type="PANTHER" id="PTHR46319:SF3">
    <property type="entry name" value="ZINC FINGER FYVE DOMAIN-CONTAINING PROTEIN"/>
    <property type="match status" value="1"/>
</dbReference>
<dbReference type="InterPro" id="IPR011011">
    <property type="entry name" value="Znf_FYVE_PHD"/>
</dbReference>
<evidence type="ECO:0000256" key="1">
    <source>
        <dbReference type="ARBA" id="ARBA00022723"/>
    </source>
</evidence>
<dbReference type="Gene3D" id="3.30.40.10">
    <property type="entry name" value="Zinc/RING finger domain, C3HC4 (zinc finger)"/>
    <property type="match status" value="1"/>
</dbReference>
<proteinExistence type="predicted"/>
<evidence type="ECO:0000313" key="9">
    <source>
        <dbReference type="Proteomes" id="UP001150062"/>
    </source>
</evidence>
<evidence type="ECO:0000256" key="5">
    <source>
        <dbReference type="SAM" id="Coils"/>
    </source>
</evidence>
<dbReference type="EMBL" id="JAOAOG010000323">
    <property type="protein sequence ID" value="KAJ6229166.1"/>
    <property type="molecule type" value="Genomic_DNA"/>
</dbReference>
<dbReference type="InterPro" id="IPR017455">
    <property type="entry name" value="Znf_FYVE-rel"/>
</dbReference>
<keyword evidence="2 4" id="KW-0863">Zinc-finger</keyword>
<feature type="coiled-coil region" evidence="5">
    <location>
        <begin position="295"/>
        <end position="322"/>
    </location>
</feature>
<keyword evidence="3" id="KW-0862">Zinc</keyword>
<dbReference type="SUPFAM" id="SSF48371">
    <property type="entry name" value="ARM repeat"/>
    <property type="match status" value="1"/>
</dbReference>
<organism evidence="8 9">
    <name type="scientific">Anaeramoeba flamelloides</name>
    <dbReference type="NCBI Taxonomy" id="1746091"/>
    <lineage>
        <taxon>Eukaryota</taxon>
        <taxon>Metamonada</taxon>
        <taxon>Anaeramoebidae</taxon>
        <taxon>Anaeramoeba</taxon>
    </lineage>
</organism>
<dbReference type="SMART" id="SM00064">
    <property type="entry name" value="FYVE"/>
    <property type="match status" value="1"/>
</dbReference>
<dbReference type="Gene3D" id="1.25.10.10">
    <property type="entry name" value="Leucine-rich Repeat Variant"/>
    <property type="match status" value="1"/>
</dbReference>
<name>A0ABQ8X901_9EUKA</name>
<dbReference type="Pfam" id="PF01363">
    <property type="entry name" value="FYVE"/>
    <property type="match status" value="1"/>
</dbReference>
<comment type="caution">
    <text evidence="8">The sequence shown here is derived from an EMBL/GenBank/DDBJ whole genome shotgun (WGS) entry which is preliminary data.</text>
</comment>
<dbReference type="PROSITE" id="PS50178">
    <property type="entry name" value="ZF_FYVE"/>
    <property type="match status" value="1"/>
</dbReference>
<keyword evidence="5" id="KW-0175">Coiled coil</keyword>